<dbReference type="InterPro" id="IPR036770">
    <property type="entry name" value="Ankyrin_rpt-contain_sf"/>
</dbReference>
<gene>
    <name evidence="2" type="ordered locus">GDI3361</name>
</gene>
<evidence type="ECO:0000256" key="1">
    <source>
        <dbReference type="SAM" id="MobiDB-lite"/>
    </source>
</evidence>
<accession>A9H3D7</accession>
<keyword evidence="3" id="KW-1185">Reference proteome</keyword>
<feature type="region of interest" description="Disordered" evidence="1">
    <location>
        <begin position="1"/>
        <end position="24"/>
    </location>
</feature>
<dbReference type="Proteomes" id="UP000001176">
    <property type="component" value="Chromosome"/>
</dbReference>
<name>A9H3D7_GLUDA</name>
<feature type="region of interest" description="Disordered" evidence="1">
    <location>
        <begin position="75"/>
        <end position="106"/>
    </location>
</feature>
<proteinExistence type="predicted"/>
<evidence type="ECO:0000313" key="2">
    <source>
        <dbReference type="EMBL" id="CAP57304.1"/>
    </source>
</evidence>
<dbReference type="AlphaFoldDB" id="A9H3D7"/>
<dbReference type="Gene3D" id="1.25.40.20">
    <property type="entry name" value="Ankyrin repeat-containing domain"/>
    <property type="match status" value="1"/>
</dbReference>
<dbReference type="SUPFAM" id="SSF48403">
    <property type="entry name" value="Ankyrin repeat"/>
    <property type="match status" value="1"/>
</dbReference>
<reference evidence="2 3" key="1">
    <citation type="journal article" date="2009" name="BMC Genomics">
        <title>Complete genome sequence of the sugarcane nitrogen-fixing endophyte Gluconacetobacter diazotrophicus Pal5.</title>
        <authorList>
            <person name="Bertalan M."/>
            <person name="Albano R."/>
            <person name="Padua V."/>
            <person name="Rouws L."/>
            <person name="Rojas C."/>
            <person name="Hemerly A."/>
            <person name="Teixeira K."/>
            <person name="Schwab S."/>
            <person name="Araujo J."/>
            <person name="Oliveira A."/>
            <person name="Franca L."/>
            <person name="Magalhaes V."/>
            <person name="Alqueres S."/>
            <person name="Cardoso A."/>
            <person name="Almeida W."/>
            <person name="Loureiro M.M."/>
            <person name="Nogueira E."/>
            <person name="Cidade D."/>
            <person name="Oliveira D."/>
            <person name="Simao T."/>
            <person name="Macedo J."/>
            <person name="Valadao A."/>
            <person name="Dreschsel M."/>
            <person name="Freitas F."/>
            <person name="Vidal M."/>
            <person name="Guedes H."/>
            <person name="Rodrigues E."/>
            <person name="Meneses C."/>
            <person name="Brioso P."/>
            <person name="Pozzer L."/>
            <person name="Figueiredo D."/>
            <person name="Montano H."/>
            <person name="Junior J."/>
            <person name="Filho G."/>
            <person name="Flores V."/>
            <person name="Ferreira B."/>
            <person name="Branco A."/>
            <person name="Gonzalez P."/>
            <person name="Guillobel H."/>
            <person name="Lemos M."/>
            <person name="Seibel L."/>
            <person name="Macedo J."/>
            <person name="Alves-Ferreira M."/>
            <person name="Sachetto-Martins G."/>
            <person name="Coelho A."/>
            <person name="Santos E."/>
            <person name="Amaral G."/>
            <person name="Neves A."/>
            <person name="Pacheco A.B."/>
            <person name="Carvalho D."/>
            <person name="Lery L."/>
            <person name="Bisch P."/>
            <person name="Rossle S.C."/>
            <person name="Urmenyi T."/>
            <person name="Kruger W.V."/>
            <person name="Martins O."/>
            <person name="Baldani J.I."/>
            <person name="Ferreira P.C."/>
        </authorList>
    </citation>
    <scope>NUCLEOTIDE SEQUENCE [LARGE SCALE GENOMIC DNA]</scope>
    <source>
        <strain evidence="3">ATCC 49037 / DSM 5601 / CCUG 37298 / CIP 103539 / LMG 7603 / PAl5</strain>
    </source>
</reference>
<organism evidence="2 3">
    <name type="scientific">Gluconacetobacter diazotrophicus (strain ATCC 49037 / DSM 5601 / CCUG 37298 / CIP 103539 / LMG 7603 / PAl5)</name>
    <dbReference type="NCBI Taxonomy" id="272568"/>
    <lineage>
        <taxon>Bacteria</taxon>
        <taxon>Pseudomonadati</taxon>
        <taxon>Pseudomonadota</taxon>
        <taxon>Alphaproteobacteria</taxon>
        <taxon>Acetobacterales</taxon>
        <taxon>Acetobacteraceae</taxon>
        <taxon>Gluconacetobacter</taxon>
    </lineage>
</organism>
<protein>
    <submittedName>
        <fullName evidence="2">Uncharacterized protein</fullName>
    </submittedName>
</protein>
<sequence length="232" mass="23707">MAAGSASGRPARPVTRRPASAPNRSRLLSRRVSLRPTMIVRSGIRILFIALLAGSAVLIAPMHFAYAQDDEESDAEAADAAKQAEARRAARAAAPPAALPGAVSSEDIGGHANGDLNPTAALFDAINRGSLGAAKEALNRGADTEGHNVLGQTPLDMAIDLNRNDITFLLLSLRTLNDDHVIAASTTHSGVSIQNGAGHLSINGSSHGKRVVVAGSGGTPQPSIGFLGFGGS</sequence>
<evidence type="ECO:0000313" key="3">
    <source>
        <dbReference type="Proteomes" id="UP000001176"/>
    </source>
</evidence>
<dbReference type="KEGG" id="gdi:GDI3361"/>
<dbReference type="EMBL" id="AM889285">
    <property type="protein sequence ID" value="CAP57304.1"/>
    <property type="molecule type" value="Genomic_DNA"/>
</dbReference>